<dbReference type="AlphaFoldDB" id="A0AAV4P0S8"/>
<accession>A0AAV4P0S8</accession>
<protein>
    <submittedName>
        <fullName evidence="1">Uncharacterized protein</fullName>
    </submittedName>
</protein>
<gene>
    <name evidence="1" type="ORF">CEXT_35641</name>
</gene>
<organism evidence="1 2">
    <name type="scientific">Caerostris extrusa</name>
    <name type="common">Bark spider</name>
    <name type="synonym">Caerostris bankana</name>
    <dbReference type="NCBI Taxonomy" id="172846"/>
    <lineage>
        <taxon>Eukaryota</taxon>
        <taxon>Metazoa</taxon>
        <taxon>Ecdysozoa</taxon>
        <taxon>Arthropoda</taxon>
        <taxon>Chelicerata</taxon>
        <taxon>Arachnida</taxon>
        <taxon>Araneae</taxon>
        <taxon>Araneomorphae</taxon>
        <taxon>Entelegynae</taxon>
        <taxon>Araneoidea</taxon>
        <taxon>Araneidae</taxon>
        <taxon>Caerostris</taxon>
    </lineage>
</organism>
<sequence>MQLWLNYVSFRSPVKNGEKLFRLIREGRRRILRLWWGVGGFSGNVPVYGSPRGWDRERDFVFLALPPPISNGVCFKILMHGRLTPTPNLPLSGSRILLLHKWEFYERDIIRMIEIILRFLAVGAIIRVPIHPLNTLSPLRMVILRVLLEFT</sequence>
<dbReference type="Proteomes" id="UP001054945">
    <property type="component" value="Unassembled WGS sequence"/>
</dbReference>
<dbReference type="EMBL" id="BPLR01003914">
    <property type="protein sequence ID" value="GIX90135.1"/>
    <property type="molecule type" value="Genomic_DNA"/>
</dbReference>
<reference evidence="1 2" key="1">
    <citation type="submission" date="2021-06" db="EMBL/GenBank/DDBJ databases">
        <title>Caerostris extrusa draft genome.</title>
        <authorList>
            <person name="Kono N."/>
            <person name="Arakawa K."/>
        </authorList>
    </citation>
    <scope>NUCLEOTIDE SEQUENCE [LARGE SCALE GENOMIC DNA]</scope>
</reference>
<evidence type="ECO:0000313" key="1">
    <source>
        <dbReference type="EMBL" id="GIX90135.1"/>
    </source>
</evidence>
<name>A0AAV4P0S8_CAEEX</name>
<proteinExistence type="predicted"/>
<keyword evidence="2" id="KW-1185">Reference proteome</keyword>
<evidence type="ECO:0000313" key="2">
    <source>
        <dbReference type="Proteomes" id="UP001054945"/>
    </source>
</evidence>
<comment type="caution">
    <text evidence="1">The sequence shown here is derived from an EMBL/GenBank/DDBJ whole genome shotgun (WGS) entry which is preliminary data.</text>
</comment>